<dbReference type="Proteomes" id="UP000076532">
    <property type="component" value="Unassembled WGS sequence"/>
</dbReference>
<dbReference type="STRING" id="436010.A0A166TJX9"/>
<evidence type="ECO:0000256" key="1">
    <source>
        <dbReference type="SAM" id="Phobius"/>
    </source>
</evidence>
<gene>
    <name evidence="2" type="ORF">FIBSPDRAFT_850135</name>
</gene>
<dbReference type="AlphaFoldDB" id="A0A166TJX9"/>
<organism evidence="2 3">
    <name type="scientific">Athelia psychrophila</name>
    <dbReference type="NCBI Taxonomy" id="1759441"/>
    <lineage>
        <taxon>Eukaryota</taxon>
        <taxon>Fungi</taxon>
        <taxon>Dikarya</taxon>
        <taxon>Basidiomycota</taxon>
        <taxon>Agaricomycotina</taxon>
        <taxon>Agaricomycetes</taxon>
        <taxon>Agaricomycetidae</taxon>
        <taxon>Atheliales</taxon>
        <taxon>Atheliaceae</taxon>
        <taxon>Athelia</taxon>
    </lineage>
</organism>
<proteinExistence type="predicted"/>
<evidence type="ECO:0000313" key="2">
    <source>
        <dbReference type="EMBL" id="KZP30694.1"/>
    </source>
</evidence>
<feature type="transmembrane region" description="Helical" evidence="1">
    <location>
        <begin position="73"/>
        <end position="95"/>
    </location>
</feature>
<sequence>MRLATKIVTTREGRLVGKQTSCLVRRRTLSRPGRPCPRRLLGIERAKKRTPGKTLDKGSGKTREAAKAWMNPVLVGGLVALILGIIPPFHAAFFSPGGVFTNTNTKAADNLGGLFYALQMFTLGRRSRSRRPRRRLSRPCGFCSCAFISMGVAWSTAGRVWYDSDGLMRFFLILAPSPAAQRCAAGARRRGLGRGLPCRGVPLCATDGVCVWHGDDGRAGMMVVQG</sequence>
<reference evidence="2 3" key="1">
    <citation type="journal article" date="2016" name="Mol. Biol. Evol.">
        <title>Comparative Genomics of Early-Diverging Mushroom-Forming Fungi Provides Insights into the Origins of Lignocellulose Decay Capabilities.</title>
        <authorList>
            <person name="Nagy L.G."/>
            <person name="Riley R."/>
            <person name="Tritt A."/>
            <person name="Adam C."/>
            <person name="Daum C."/>
            <person name="Floudas D."/>
            <person name="Sun H."/>
            <person name="Yadav J.S."/>
            <person name="Pangilinan J."/>
            <person name="Larsson K.H."/>
            <person name="Matsuura K."/>
            <person name="Barry K."/>
            <person name="Labutti K."/>
            <person name="Kuo R."/>
            <person name="Ohm R.A."/>
            <person name="Bhattacharya S.S."/>
            <person name="Shirouzu T."/>
            <person name="Yoshinaga Y."/>
            <person name="Martin F.M."/>
            <person name="Grigoriev I.V."/>
            <person name="Hibbett D.S."/>
        </authorList>
    </citation>
    <scope>NUCLEOTIDE SEQUENCE [LARGE SCALE GENOMIC DNA]</scope>
    <source>
        <strain evidence="2 3">CBS 109695</strain>
    </source>
</reference>
<dbReference type="EMBL" id="KV417492">
    <property type="protein sequence ID" value="KZP30694.1"/>
    <property type="molecule type" value="Genomic_DNA"/>
</dbReference>
<feature type="transmembrane region" description="Helical" evidence="1">
    <location>
        <begin position="136"/>
        <end position="154"/>
    </location>
</feature>
<keyword evidence="1" id="KW-1133">Transmembrane helix</keyword>
<keyword evidence="1" id="KW-0472">Membrane</keyword>
<feature type="transmembrane region" description="Helical" evidence="1">
    <location>
        <begin position="107"/>
        <end position="124"/>
    </location>
</feature>
<name>A0A166TJX9_9AGAM</name>
<accession>A0A166TJX9</accession>
<keyword evidence="1" id="KW-0812">Transmembrane</keyword>
<keyword evidence="3" id="KW-1185">Reference proteome</keyword>
<evidence type="ECO:0000313" key="3">
    <source>
        <dbReference type="Proteomes" id="UP000076532"/>
    </source>
</evidence>
<protein>
    <submittedName>
        <fullName evidence="2">Uncharacterized protein</fullName>
    </submittedName>
</protein>
<dbReference type="OrthoDB" id="191139at2759"/>